<dbReference type="SUPFAM" id="SSF53474">
    <property type="entry name" value="alpha/beta-Hydrolases"/>
    <property type="match status" value="1"/>
</dbReference>
<accession>A0A3A4KLE3</accession>
<dbReference type="GO" id="GO:0008236">
    <property type="term" value="F:serine-type peptidase activity"/>
    <property type="evidence" value="ECO:0007669"/>
    <property type="project" value="InterPro"/>
</dbReference>
<dbReference type="InterPro" id="IPR011659">
    <property type="entry name" value="WD40"/>
</dbReference>
<dbReference type="Gene3D" id="3.40.710.10">
    <property type="entry name" value="DD-peptidase/beta-lactamase superfamily"/>
    <property type="match status" value="1"/>
</dbReference>
<dbReference type="InterPro" id="IPR029058">
    <property type="entry name" value="AB_hydrolase_fold"/>
</dbReference>
<keyword evidence="3" id="KW-0378">Hydrolase</keyword>
<dbReference type="InterPro" id="IPR001466">
    <property type="entry name" value="Beta-lactam-related"/>
</dbReference>
<dbReference type="Pfam" id="PF00326">
    <property type="entry name" value="Peptidase_S9"/>
    <property type="match status" value="1"/>
</dbReference>
<dbReference type="Gene3D" id="3.40.50.1820">
    <property type="entry name" value="alpha/beta hydrolase"/>
    <property type="match status" value="1"/>
</dbReference>
<dbReference type="RefSeq" id="WP_120041225.1">
    <property type="nucleotide sequence ID" value="NZ_QZFU01000018.1"/>
</dbReference>
<dbReference type="SUPFAM" id="SSF56601">
    <property type="entry name" value="beta-lactamase/transpeptidase-like"/>
    <property type="match status" value="1"/>
</dbReference>
<reference evidence="3 4" key="1">
    <citation type="submission" date="2018-09" db="EMBL/GenBank/DDBJ databases">
        <title>YIM PH21274 draft genome.</title>
        <authorList>
            <person name="Miao C."/>
        </authorList>
    </citation>
    <scope>NUCLEOTIDE SEQUENCE [LARGE SCALE GENOMIC DNA]</scope>
    <source>
        <strain evidence="3 4">YIM PH 21724</strain>
    </source>
</reference>
<evidence type="ECO:0000313" key="4">
    <source>
        <dbReference type="Proteomes" id="UP000266677"/>
    </source>
</evidence>
<sequence length="1119" mass="120595">MTSESTVSQQDSTPIRLGLEHLARIPLLSEPAISPDGTRIVYALRTVDSAADKDIQNLWQVRPGSDPIQLTRGNADRAPSWSPDGRTLAFLRAADGAAQIWLLPADGGEPERVTELPLGAGAPHWSPDGTRIAFTAPVDTSGASMDPGAPNHIVRGIYKMDGVGWLRDLHTHLFVLDLGDKSVRQLTEGSYNVDSPTWSPDSARIAFVDALPDGDAYDESAARIIAADSPRTDPPRIGPLGGAVAAVVWKQDGTGLLGLTTPDTGVRNVRLSDISLDGGETVELTAGFDRNLMQGGPGYPGALPRQVGDAILFCARDEGCTHLYRHDATGIRKLIGGERAVSGLSVAGDKVALIVATTDTFGEIVLLDPESGAEQVLTSHTETALPEVQPIRAQERKFTISDGVQVQGWIVRDPAARTPGPLLLDVHGGPHNSWNPVRDWIHVYHQILAARGWTILLLNPRGSDGYGEEFMRGTNGGWGTADERDFLEPIDELVAEGLADPKRLALSGYSYGGFTACRLPTRTDRFAAAVTGGPVSDLESFIGTSDFGHHLGKVEVEAMPWSDPKALAEMNPFAHVAKVKTPTLVLQGDAESRCPIGQGEQWYNALRDLGVPTEFVVYPGASHLFIFQGKPSHRIDFNRRIVDWVIRYTRAAGPKGAAEGKQLLNAEHWQRRLTELATRYEVPGVVLGISLGDSIIEAAHGVLSLDTQVPTTVDSVFQIGSISKVWTATAAMRLIDQGKLALETPVLEIIPELRHGDSSTLDGVTIRHLLTHTSGLDGDLFGDTGRGDDCLEKYVADLGESSNHPVGATFSYCNAGFGLLGRIIEVLTGSTWDTAMRELIFEPLGLTHTMTLPEEALMHRAAVGHMTGPDGVTRPAHRWDLPRNAGPAGAIVARARDLLTFARLHLDGGVAPDGTRLLSEESVRRMQAEEVALPFEGWAADSWGLGWFRMRWSDELVIGHDGGTIGQAAMLRVVPELGLAFTLLTNGGSGVGPLTAQLMREIAADLADLRTPEPFAPAPEPPQVDLDRHVGVYERAGVRTEVFKDEDGLVLRTKHLGAVAEMLRVALPDYRLVPVTENLFAASPTGKEPWMSVTFYTLEDGSPYVHYGVRAQPKVSAES</sequence>
<dbReference type="InterPro" id="IPR001375">
    <property type="entry name" value="Peptidase_S9_cat"/>
</dbReference>
<dbReference type="SUPFAM" id="SSF82171">
    <property type="entry name" value="DPP6 N-terminal domain-like"/>
    <property type="match status" value="1"/>
</dbReference>
<dbReference type="Proteomes" id="UP000266677">
    <property type="component" value="Unassembled WGS sequence"/>
</dbReference>
<dbReference type="PANTHER" id="PTHR46825:SF8">
    <property type="entry name" value="BETA-LACTAMASE-RELATED"/>
    <property type="match status" value="1"/>
</dbReference>
<dbReference type="InterPro" id="IPR012338">
    <property type="entry name" value="Beta-lactam/transpept-like"/>
</dbReference>
<gene>
    <name evidence="3" type="ORF">D5S18_14585</name>
</gene>
<evidence type="ECO:0000259" key="2">
    <source>
        <dbReference type="Pfam" id="PF00326"/>
    </source>
</evidence>
<feature type="domain" description="Beta-lactamase-related" evidence="1">
    <location>
        <begin position="670"/>
        <end position="1001"/>
    </location>
</feature>
<evidence type="ECO:0000259" key="1">
    <source>
        <dbReference type="Pfam" id="PF00144"/>
    </source>
</evidence>
<comment type="caution">
    <text evidence="3">The sequence shown here is derived from an EMBL/GenBank/DDBJ whole genome shotgun (WGS) entry which is preliminary data.</text>
</comment>
<name>A0A3A4KLE3_9NOCA</name>
<dbReference type="AlphaFoldDB" id="A0A3A4KLE3"/>
<dbReference type="GO" id="GO:0006508">
    <property type="term" value="P:proteolysis"/>
    <property type="evidence" value="ECO:0007669"/>
    <property type="project" value="InterPro"/>
</dbReference>
<dbReference type="Pfam" id="PF07676">
    <property type="entry name" value="PD40"/>
    <property type="match status" value="4"/>
</dbReference>
<feature type="domain" description="Peptidase S9 prolyl oligopeptidase catalytic" evidence="2">
    <location>
        <begin position="446"/>
        <end position="649"/>
    </location>
</feature>
<organism evidence="3 4">
    <name type="scientific">Nocardia panacis</name>
    <dbReference type="NCBI Taxonomy" id="2340916"/>
    <lineage>
        <taxon>Bacteria</taxon>
        <taxon>Bacillati</taxon>
        <taxon>Actinomycetota</taxon>
        <taxon>Actinomycetes</taxon>
        <taxon>Mycobacteriales</taxon>
        <taxon>Nocardiaceae</taxon>
        <taxon>Nocardia</taxon>
    </lineage>
</organism>
<dbReference type="EMBL" id="QZFU01000018">
    <property type="protein sequence ID" value="RJO75641.1"/>
    <property type="molecule type" value="Genomic_DNA"/>
</dbReference>
<evidence type="ECO:0000313" key="3">
    <source>
        <dbReference type="EMBL" id="RJO75641.1"/>
    </source>
</evidence>
<dbReference type="Gene3D" id="2.120.10.30">
    <property type="entry name" value="TolB, C-terminal domain"/>
    <property type="match status" value="2"/>
</dbReference>
<proteinExistence type="predicted"/>
<dbReference type="PANTHER" id="PTHR46825">
    <property type="entry name" value="D-ALANYL-D-ALANINE-CARBOXYPEPTIDASE/ENDOPEPTIDASE AMPH"/>
    <property type="match status" value="1"/>
</dbReference>
<dbReference type="Pfam" id="PF00144">
    <property type="entry name" value="Beta-lactamase"/>
    <property type="match status" value="1"/>
</dbReference>
<dbReference type="InterPro" id="IPR011042">
    <property type="entry name" value="6-blade_b-propeller_TolB-like"/>
</dbReference>
<dbReference type="OrthoDB" id="262125at2"/>
<keyword evidence="4" id="KW-1185">Reference proteome</keyword>
<protein>
    <submittedName>
        <fullName evidence="3">Serine hydrolase</fullName>
    </submittedName>
</protein>
<dbReference type="InterPro" id="IPR050491">
    <property type="entry name" value="AmpC-like"/>
</dbReference>